<comment type="caution">
    <text evidence="2">The sequence shown here is derived from an EMBL/GenBank/DDBJ whole genome shotgun (WGS) entry which is preliminary data.</text>
</comment>
<accession>A0AAD9XVU0</accession>
<gene>
    <name evidence="2" type="ORF">CKAH01_11085</name>
</gene>
<keyword evidence="3" id="KW-1185">Reference proteome</keyword>
<organism evidence="2 3">
    <name type="scientific">Colletotrichum kahawae</name>
    <name type="common">Coffee berry disease fungus</name>
    <dbReference type="NCBI Taxonomy" id="34407"/>
    <lineage>
        <taxon>Eukaryota</taxon>
        <taxon>Fungi</taxon>
        <taxon>Dikarya</taxon>
        <taxon>Ascomycota</taxon>
        <taxon>Pezizomycotina</taxon>
        <taxon>Sordariomycetes</taxon>
        <taxon>Hypocreomycetidae</taxon>
        <taxon>Glomerellales</taxon>
        <taxon>Glomerellaceae</taxon>
        <taxon>Colletotrichum</taxon>
        <taxon>Colletotrichum gloeosporioides species complex</taxon>
    </lineage>
</organism>
<evidence type="ECO:0000313" key="3">
    <source>
        <dbReference type="Proteomes" id="UP001281614"/>
    </source>
</evidence>
<reference evidence="2" key="1">
    <citation type="submission" date="2023-02" db="EMBL/GenBank/DDBJ databases">
        <title>Colletotrichum kahawae CIFC_Que2 genome sequencing and assembly.</title>
        <authorList>
            <person name="Baroncelli R."/>
        </authorList>
    </citation>
    <scope>NUCLEOTIDE SEQUENCE</scope>
    <source>
        <strain evidence="2">CIFC_Que2</strain>
    </source>
</reference>
<sequence length="80" mass="9048">MYFNASINPGVDNDDEGASQPSQPSQKRASRARRCQHNIQALPTHVQKDWASPSLRSASRTETLDEEWQTFLCSSVKQAW</sequence>
<proteinExistence type="predicted"/>
<protein>
    <submittedName>
        <fullName evidence="2">Transposase-like protein</fullName>
    </submittedName>
</protein>
<evidence type="ECO:0000313" key="2">
    <source>
        <dbReference type="EMBL" id="KAK2728288.1"/>
    </source>
</evidence>
<dbReference type="AlphaFoldDB" id="A0AAD9XVU0"/>
<evidence type="ECO:0000256" key="1">
    <source>
        <dbReference type="SAM" id="MobiDB-lite"/>
    </source>
</evidence>
<dbReference type="Proteomes" id="UP001281614">
    <property type="component" value="Unassembled WGS sequence"/>
</dbReference>
<name>A0AAD9XVU0_COLKA</name>
<dbReference type="EMBL" id="VYYT01000883">
    <property type="protein sequence ID" value="KAK2728288.1"/>
    <property type="molecule type" value="Genomic_DNA"/>
</dbReference>
<feature type="region of interest" description="Disordered" evidence="1">
    <location>
        <begin position="1"/>
        <end position="33"/>
    </location>
</feature>